<feature type="coiled-coil region" evidence="1">
    <location>
        <begin position="291"/>
        <end position="357"/>
    </location>
</feature>
<reference evidence="3" key="1">
    <citation type="submission" date="2019-03" db="EMBL/GenBank/DDBJ databases">
        <title>Improved annotation for the trematode Fasciola hepatica.</title>
        <authorList>
            <person name="Choi Y.-J."/>
            <person name="Martin J."/>
            <person name="Mitreva M."/>
        </authorList>
    </citation>
    <scope>NUCLEOTIDE SEQUENCE [LARGE SCALE GENOMIC DNA]</scope>
</reference>
<dbReference type="AlphaFoldDB" id="A0A4E0R5X4"/>
<comment type="caution">
    <text evidence="3">The sequence shown here is derived from an EMBL/GenBank/DDBJ whole genome shotgun (WGS) entry which is preliminary data.</text>
</comment>
<evidence type="ECO:0000313" key="3">
    <source>
        <dbReference type="EMBL" id="THD22126.1"/>
    </source>
</evidence>
<protein>
    <submittedName>
        <fullName evidence="3">Uncharacterized protein</fullName>
    </submittedName>
</protein>
<keyword evidence="4" id="KW-1185">Reference proteome</keyword>
<feature type="compositionally biased region" description="Polar residues" evidence="2">
    <location>
        <begin position="260"/>
        <end position="270"/>
    </location>
</feature>
<name>A0A4E0R5X4_FASHE</name>
<proteinExistence type="predicted"/>
<sequence>MNPYSFKRFLENPGRPRHPIQLVQTGSNRIIVQGDLPDCVRNGDTGFLTTDEPSPLPDTIGSTYHQESHRNSLRATLLDDPDISIGRTLVATVGIHSNEGPHSVCQSHSRSHIPDIHLCTSANTRSNPTLDTCPTLPGAEPDEHVTHIDSRGLPDFLPHRFVGTEVDETSVCSHPPSLTVVGQSMPLHCSSLPSLLFGIIESQVQRIPTSSRSFEQLSVQANENKSTVTCTDRGVLFPDGPNSKQMQTDQATESGDHWSSHTMPSSSQSDPFVDARPVSLSDSVASPDLRFIAQQERIEMLTVRLDETERELRETRRLLRQQKQLLYSIRAESEVVRREAEVRVKELEHELAAERLRSAKDRLFVVQLREQLASVRQNVRQQSPTDLSPCSSVLHSDGSSEHVCSPRTVVAQPLQTHGDRSAVVVRPNIVTGTGRMGAENPSLPNFPNPMPLSHKANLSAAPP</sequence>
<dbReference type="Proteomes" id="UP000230066">
    <property type="component" value="Unassembled WGS sequence"/>
</dbReference>
<evidence type="ECO:0000256" key="2">
    <source>
        <dbReference type="SAM" id="MobiDB-lite"/>
    </source>
</evidence>
<dbReference type="EMBL" id="JXXN02002978">
    <property type="protein sequence ID" value="THD22126.1"/>
    <property type="molecule type" value="Genomic_DNA"/>
</dbReference>
<evidence type="ECO:0000313" key="4">
    <source>
        <dbReference type="Proteomes" id="UP000230066"/>
    </source>
</evidence>
<organism evidence="3 4">
    <name type="scientific">Fasciola hepatica</name>
    <name type="common">Liver fluke</name>
    <dbReference type="NCBI Taxonomy" id="6192"/>
    <lineage>
        <taxon>Eukaryota</taxon>
        <taxon>Metazoa</taxon>
        <taxon>Spiralia</taxon>
        <taxon>Lophotrochozoa</taxon>
        <taxon>Platyhelminthes</taxon>
        <taxon>Trematoda</taxon>
        <taxon>Digenea</taxon>
        <taxon>Plagiorchiida</taxon>
        <taxon>Echinostomata</taxon>
        <taxon>Echinostomatoidea</taxon>
        <taxon>Fasciolidae</taxon>
        <taxon>Fasciola</taxon>
    </lineage>
</organism>
<gene>
    <name evidence="3" type="ORF">D915_006856</name>
</gene>
<evidence type="ECO:0000256" key="1">
    <source>
        <dbReference type="SAM" id="Coils"/>
    </source>
</evidence>
<keyword evidence="1" id="KW-0175">Coiled coil</keyword>
<feature type="region of interest" description="Disordered" evidence="2">
    <location>
        <begin position="231"/>
        <end position="275"/>
    </location>
</feature>
<feature type="compositionally biased region" description="Polar residues" evidence="2">
    <location>
        <begin position="242"/>
        <end position="253"/>
    </location>
</feature>
<feature type="region of interest" description="Disordered" evidence="2">
    <location>
        <begin position="433"/>
        <end position="463"/>
    </location>
</feature>
<accession>A0A4E0R5X4</accession>